<evidence type="ECO:0000313" key="6">
    <source>
        <dbReference type="Proteomes" id="UP001151699"/>
    </source>
</evidence>
<keyword evidence="6" id="KW-1185">Reference proteome</keyword>
<organism evidence="5 6">
    <name type="scientific">Pseudolycoriella hygida</name>
    <dbReference type="NCBI Taxonomy" id="35572"/>
    <lineage>
        <taxon>Eukaryota</taxon>
        <taxon>Metazoa</taxon>
        <taxon>Ecdysozoa</taxon>
        <taxon>Arthropoda</taxon>
        <taxon>Hexapoda</taxon>
        <taxon>Insecta</taxon>
        <taxon>Pterygota</taxon>
        <taxon>Neoptera</taxon>
        <taxon>Endopterygota</taxon>
        <taxon>Diptera</taxon>
        <taxon>Nematocera</taxon>
        <taxon>Sciaroidea</taxon>
        <taxon>Sciaridae</taxon>
        <taxon>Pseudolycoriella</taxon>
    </lineage>
</organism>
<feature type="domain" description="DDE Tnp4" evidence="4">
    <location>
        <begin position="487"/>
        <end position="535"/>
    </location>
</feature>
<feature type="compositionally biased region" description="Basic and acidic residues" evidence="3">
    <location>
        <begin position="357"/>
        <end position="370"/>
    </location>
</feature>
<evidence type="ECO:0000259" key="4">
    <source>
        <dbReference type="Pfam" id="PF13359"/>
    </source>
</evidence>
<protein>
    <recommendedName>
        <fullName evidence="4">DDE Tnp4 domain-containing protein</fullName>
    </recommendedName>
</protein>
<name>A0A9Q0NEK3_9DIPT</name>
<comment type="cofactor">
    <cofactor evidence="1">
        <name>a divalent metal cation</name>
        <dbReference type="ChEBI" id="CHEBI:60240"/>
    </cofactor>
</comment>
<dbReference type="Proteomes" id="UP001151699">
    <property type="component" value="Chromosome A"/>
</dbReference>
<evidence type="ECO:0000313" key="5">
    <source>
        <dbReference type="EMBL" id="KAJ6648866.1"/>
    </source>
</evidence>
<feature type="region of interest" description="Disordered" evidence="3">
    <location>
        <begin position="357"/>
        <end position="384"/>
    </location>
</feature>
<gene>
    <name evidence="5" type="ORF">Bhyg_04098</name>
</gene>
<dbReference type="AlphaFoldDB" id="A0A9Q0NEK3"/>
<comment type="caution">
    <text evidence="5">The sequence shown here is derived from an EMBL/GenBank/DDBJ whole genome shotgun (WGS) entry which is preliminary data.</text>
</comment>
<dbReference type="InterPro" id="IPR027806">
    <property type="entry name" value="HARBI1_dom"/>
</dbReference>
<evidence type="ECO:0000256" key="2">
    <source>
        <dbReference type="ARBA" id="ARBA00022723"/>
    </source>
</evidence>
<dbReference type="OrthoDB" id="7782839at2759"/>
<reference evidence="5" key="1">
    <citation type="submission" date="2022-07" db="EMBL/GenBank/DDBJ databases">
        <authorList>
            <person name="Trinca V."/>
            <person name="Uliana J.V.C."/>
            <person name="Torres T.T."/>
            <person name="Ward R.J."/>
            <person name="Monesi N."/>
        </authorList>
    </citation>
    <scope>NUCLEOTIDE SEQUENCE</scope>
    <source>
        <strain evidence="5">HSMRA1968</strain>
        <tissue evidence="5">Whole embryos</tissue>
    </source>
</reference>
<feature type="compositionally biased region" description="Polar residues" evidence="3">
    <location>
        <begin position="97"/>
        <end position="107"/>
    </location>
</feature>
<keyword evidence="2" id="KW-0479">Metal-binding</keyword>
<sequence length="631" mass="72478">MKGICSVKSCGKANVVAVRKRLISNRTQPTTSNSAQKSQTEFYFCANHFDSIELCEKIHFVSPEKIHFVSSEICEANNPSHKQMPSFYSNRKRRSTPKQISANSTKLGKNDPPYTLDEEANSRDDTKVNVIFSFPECDSEWDEYVVIDRTEPEIEPEKIESTNSLEDNDCIILAEQLPTVIDLSDDNPESQEDSNKMIELIWCNEAEGDLPEMTNETYNQQELLQFLRERTPSIDLTRDNLEVDDGNMKLTVDLTDDQVPHDTNRSLGVSDEGIQRISERLNERFPGAVKSITCDVESKRFEISTKKSRLAEAENIFHEYIQEVINEEFQLKCAPQEPAKTYNENVDKIILNKEYRRDKQTAKMSQKAETESLQPTKETSNKSKVVDNNSVSNILKKSDLYLGITTKTFHRIENLLNGRFRNRSFLILVLRKIKLNESFHILSDQMCPKKKGECIIIFHEFVSNLWSKLRGFVRWPTNGQREPKALLDIFEIEIEKPKSLIEQSISFCSHTQRYTVKFLVCCTSNGYVTHVSLPFHAIEAKILESCLTSIPNCAAAIVNPILINLSQQFMEPQRIVSLFDSKRQMERKIVHSLFDRIRQFSFVNSISDLSNVSQLQQTLSLVACMCNLEME</sequence>
<proteinExistence type="predicted"/>
<evidence type="ECO:0000256" key="1">
    <source>
        <dbReference type="ARBA" id="ARBA00001968"/>
    </source>
</evidence>
<feature type="region of interest" description="Disordered" evidence="3">
    <location>
        <begin position="81"/>
        <end position="121"/>
    </location>
</feature>
<accession>A0A9Q0NEK3</accession>
<evidence type="ECO:0000256" key="3">
    <source>
        <dbReference type="SAM" id="MobiDB-lite"/>
    </source>
</evidence>
<dbReference type="EMBL" id="WJQU01000001">
    <property type="protein sequence ID" value="KAJ6648866.1"/>
    <property type="molecule type" value="Genomic_DNA"/>
</dbReference>
<dbReference type="Pfam" id="PF13359">
    <property type="entry name" value="DDE_Tnp_4"/>
    <property type="match status" value="1"/>
</dbReference>
<dbReference type="GO" id="GO:0046872">
    <property type="term" value="F:metal ion binding"/>
    <property type="evidence" value="ECO:0007669"/>
    <property type="project" value="UniProtKB-KW"/>
</dbReference>